<protein>
    <recommendedName>
        <fullName evidence="3">Phage protein</fullName>
    </recommendedName>
</protein>
<evidence type="ECO:0000313" key="2">
    <source>
        <dbReference type="EMBL" id="SAP16254.1"/>
    </source>
</evidence>
<reference evidence="2" key="1">
    <citation type="submission" date="2016-04" db="EMBL/GenBank/DDBJ databases">
        <authorList>
            <person name="Evans L.H."/>
            <person name="Alamgir A."/>
            <person name="Owens N."/>
            <person name="Weber N.D."/>
            <person name="Virtaneva K."/>
            <person name="Barbian K."/>
            <person name="Babar A."/>
            <person name="Rosenke K."/>
        </authorList>
    </citation>
    <scope>NUCLEOTIDE SEQUENCE</scope>
    <source>
        <strain evidence="2">Nono1</strain>
    </source>
</reference>
<evidence type="ECO:0008006" key="3">
    <source>
        <dbReference type="Google" id="ProtNLM"/>
    </source>
</evidence>
<accession>A0A1M4BL67</accession>
<proteinExistence type="predicted"/>
<dbReference type="AlphaFoldDB" id="A0A1M4BL67"/>
<gene>
    <name evidence="2" type="ORF">BN4615_P10917</name>
</gene>
<organism evidence="2">
    <name type="scientific">Nonomuraea gerenzanensis</name>
    <dbReference type="NCBI Taxonomy" id="93944"/>
    <lineage>
        <taxon>Bacteria</taxon>
        <taxon>Bacillati</taxon>
        <taxon>Actinomycetota</taxon>
        <taxon>Actinomycetes</taxon>
        <taxon>Streptosporangiales</taxon>
        <taxon>Streptosporangiaceae</taxon>
        <taxon>Nonomuraea</taxon>
    </lineage>
</organism>
<dbReference type="EMBL" id="LT559120">
    <property type="protein sequence ID" value="SAP16254.1"/>
    <property type="molecule type" value="Genomic_DNA"/>
</dbReference>
<name>A0A1M4BL67_9ACTN</name>
<feature type="region of interest" description="Disordered" evidence="1">
    <location>
        <begin position="82"/>
        <end position="104"/>
    </location>
</feature>
<evidence type="ECO:0000256" key="1">
    <source>
        <dbReference type="SAM" id="MobiDB-lite"/>
    </source>
</evidence>
<sequence length="104" mass="11139">MPKINIAGESTEFDLDHMPLHEGIALQKATGWRMKELGEACATGDLVAVAALVWLGLRRMGKDVSFADITDGVHPIDISTITIDMEEEPPPPSNGEAKTSPANV</sequence>
<dbReference type="RefSeq" id="WP_225267177.1">
    <property type="nucleotide sequence ID" value="NZ_CP084058.1"/>
</dbReference>